<sequence length="136" mass="15227">MNGETMDQARFEAGLATRKEVLGAEHVERSLAKVTDFSRPVQELVTEYCWGEVWTRDGLERRTRSLLNLVMLTALNRMHELAVHVRGAVRNGCTQSEIQEALLQTAIYCGVPAALESFRVAERVLTELAEEGVEVP</sequence>
<name>A0ABP9Q3C5_9PSEU</name>
<dbReference type="PANTHER" id="PTHR33570:SF2">
    <property type="entry name" value="CARBOXYMUCONOLACTONE DECARBOXYLASE-LIKE DOMAIN-CONTAINING PROTEIN"/>
    <property type="match status" value="1"/>
</dbReference>
<organism evidence="2 3">
    <name type="scientific">Amycolatopsis dongchuanensis</name>
    <dbReference type="NCBI Taxonomy" id="1070866"/>
    <lineage>
        <taxon>Bacteria</taxon>
        <taxon>Bacillati</taxon>
        <taxon>Actinomycetota</taxon>
        <taxon>Actinomycetes</taxon>
        <taxon>Pseudonocardiales</taxon>
        <taxon>Pseudonocardiaceae</taxon>
        <taxon>Amycolatopsis</taxon>
    </lineage>
</organism>
<dbReference type="PANTHER" id="PTHR33570">
    <property type="entry name" value="4-CARBOXYMUCONOLACTONE DECARBOXYLASE FAMILY PROTEIN"/>
    <property type="match status" value="1"/>
</dbReference>
<dbReference type="Pfam" id="PF02627">
    <property type="entry name" value="CMD"/>
    <property type="match status" value="1"/>
</dbReference>
<dbReference type="InterPro" id="IPR012788">
    <property type="entry name" value="Decarb_PcaC"/>
</dbReference>
<feature type="domain" description="Carboxymuconolactone decarboxylase-like" evidence="1">
    <location>
        <begin position="41"/>
        <end position="122"/>
    </location>
</feature>
<dbReference type="Proteomes" id="UP001500192">
    <property type="component" value="Unassembled WGS sequence"/>
</dbReference>
<dbReference type="InterPro" id="IPR029032">
    <property type="entry name" value="AhpD-like"/>
</dbReference>
<proteinExistence type="predicted"/>
<evidence type="ECO:0000313" key="2">
    <source>
        <dbReference type="EMBL" id="GAA5156055.1"/>
    </source>
</evidence>
<evidence type="ECO:0000313" key="3">
    <source>
        <dbReference type="Proteomes" id="UP001500192"/>
    </source>
</evidence>
<comment type="caution">
    <text evidence="2">The sequence shown here is derived from an EMBL/GenBank/DDBJ whole genome shotgun (WGS) entry which is preliminary data.</text>
</comment>
<gene>
    <name evidence="2" type="ORF">GCM10023214_12730</name>
</gene>
<dbReference type="EMBL" id="BAABIB010000034">
    <property type="protein sequence ID" value="GAA5156055.1"/>
    <property type="molecule type" value="Genomic_DNA"/>
</dbReference>
<dbReference type="Gene3D" id="1.20.1290.10">
    <property type="entry name" value="AhpD-like"/>
    <property type="match status" value="1"/>
</dbReference>
<dbReference type="InterPro" id="IPR052512">
    <property type="entry name" value="4CMD/NDH-1_regulator"/>
</dbReference>
<dbReference type="NCBIfam" id="TIGR02425">
    <property type="entry name" value="decarb_PcaC"/>
    <property type="match status" value="1"/>
</dbReference>
<dbReference type="InterPro" id="IPR003779">
    <property type="entry name" value="CMD-like"/>
</dbReference>
<protein>
    <submittedName>
        <fullName evidence="2">Carboxymuconolactone decarboxylase family protein</fullName>
    </submittedName>
</protein>
<accession>A0ABP9Q3C5</accession>
<reference evidence="3" key="1">
    <citation type="journal article" date="2019" name="Int. J. Syst. Evol. Microbiol.">
        <title>The Global Catalogue of Microorganisms (GCM) 10K type strain sequencing project: providing services to taxonomists for standard genome sequencing and annotation.</title>
        <authorList>
            <consortium name="The Broad Institute Genomics Platform"/>
            <consortium name="The Broad Institute Genome Sequencing Center for Infectious Disease"/>
            <person name="Wu L."/>
            <person name="Ma J."/>
        </authorList>
    </citation>
    <scope>NUCLEOTIDE SEQUENCE [LARGE SCALE GENOMIC DNA]</scope>
    <source>
        <strain evidence="3">JCM 18054</strain>
    </source>
</reference>
<evidence type="ECO:0000259" key="1">
    <source>
        <dbReference type="Pfam" id="PF02627"/>
    </source>
</evidence>
<dbReference type="SUPFAM" id="SSF69118">
    <property type="entry name" value="AhpD-like"/>
    <property type="match status" value="1"/>
</dbReference>
<keyword evidence="3" id="KW-1185">Reference proteome</keyword>